<sequence>MDRDNIAVADAFDMTDCVIVFLSGADDTYKTIGIATQSEGGTTSIVARQYGRKGKSQD</sequence>
<dbReference type="AlphaFoldDB" id="A0AAP0KYL2"/>
<accession>A0AAP0KYL2</accession>
<evidence type="ECO:0000313" key="2">
    <source>
        <dbReference type="Proteomes" id="UP001420932"/>
    </source>
</evidence>
<protein>
    <submittedName>
        <fullName evidence="1">Uncharacterized protein</fullName>
    </submittedName>
</protein>
<gene>
    <name evidence="1" type="ORF">Syun_007352</name>
</gene>
<reference evidence="1 2" key="1">
    <citation type="submission" date="2024-01" db="EMBL/GenBank/DDBJ databases">
        <title>Genome assemblies of Stephania.</title>
        <authorList>
            <person name="Yang L."/>
        </authorList>
    </citation>
    <scope>NUCLEOTIDE SEQUENCE [LARGE SCALE GENOMIC DNA]</scope>
    <source>
        <strain evidence="1">YNDBR</strain>
        <tissue evidence="1">Leaf</tissue>
    </source>
</reference>
<organism evidence="1 2">
    <name type="scientific">Stephania yunnanensis</name>
    <dbReference type="NCBI Taxonomy" id="152371"/>
    <lineage>
        <taxon>Eukaryota</taxon>
        <taxon>Viridiplantae</taxon>
        <taxon>Streptophyta</taxon>
        <taxon>Embryophyta</taxon>
        <taxon>Tracheophyta</taxon>
        <taxon>Spermatophyta</taxon>
        <taxon>Magnoliopsida</taxon>
        <taxon>Ranunculales</taxon>
        <taxon>Menispermaceae</taxon>
        <taxon>Menispermoideae</taxon>
        <taxon>Cissampelideae</taxon>
        <taxon>Stephania</taxon>
    </lineage>
</organism>
<comment type="caution">
    <text evidence="1">The sequence shown here is derived from an EMBL/GenBank/DDBJ whole genome shotgun (WGS) entry which is preliminary data.</text>
</comment>
<evidence type="ECO:0000313" key="1">
    <source>
        <dbReference type="EMBL" id="KAK9161011.1"/>
    </source>
</evidence>
<dbReference type="EMBL" id="JBBNAF010000003">
    <property type="protein sequence ID" value="KAK9161011.1"/>
    <property type="molecule type" value="Genomic_DNA"/>
</dbReference>
<proteinExistence type="predicted"/>
<dbReference type="Proteomes" id="UP001420932">
    <property type="component" value="Unassembled WGS sequence"/>
</dbReference>
<keyword evidence="2" id="KW-1185">Reference proteome</keyword>
<name>A0AAP0KYL2_9MAGN</name>